<name>A0ACC2NWU5_9HYME</name>
<dbReference type="Proteomes" id="UP001239111">
    <property type="component" value="Chromosome 2"/>
</dbReference>
<protein>
    <submittedName>
        <fullName evidence="1">Uncharacterized protein</fullName>
    </submittedName>
</protein>
<dbReference type="EMBL" id="CM056742">
    <property type="protein sequence ID" value="KAJ8675683.1"/>
    <property type="molecule type" value="Genomic_DNA"/>
</dbReference>
<evidence type="ECO:0000313" key="2">
    <source>
        <dbReference type="Proteomes" id="UP001239111"/>
    </source>
</evidence>
<gene>
    <name evidence="1" type="ORF">QAD02_011469</name>
</gene>
<evidence type="ECO:0000313" key="1">
    <source>
        <dbReference type="EMBL" id="KAJ8675683.1"/>
    </source>
</evidence>
<proteinExistence type="predicted"/>
<keyword evidence="2" id="KW-1185">Reference proteome</keyword>
<sequence length="825" mass="93479">MEEPQLKKRRIGEDEEKESCETVQSASKCDCNLSNEPADAQSEKQHDISIFHPQKEHESEVSQETKDLECMYARYSEGLIDLEELKNIVMDSKIESHSFEEYKDEPKTCPFKTSHSSSQPNVVSEAPIEEGTSLMVDKQSKNVVSSIDFIPTQKTGSQVKIGLEDDLEPPSEATGQQDIQSVAKLKNYSDKDQDCELDSGIMESGTTSINIFEKMQESDTLICPVFKADARNSKVIDEEDDDHSDSSDKPIDGDEIQIGRIQNSQQAENDSQFTSDNMDDYLRQFDVLDDLEHHSNQDGSDSEGCSNDSEDSDVPEDEIEAMLEEGLPDEFKARRSGRKSDMMYEQKEKLILNEIGHNHFDMLPEGWLQVTHNSGMPLYLHKQSRVCTMAKPYFLGPGSVRKHNVPVSAIPCLQYRRALKEQEEEKEKERARTDLLSSLPNAKIETVQENRASNSVDGEALRSYCQSLFQFKSIKVMRFKSWSQRRRFTKNKKNRKQLERPTLPDGTKLITFPVSNNTNSNDAAQDEHQKNRTPKHWIMNPSGKSYVCILHEYVQHALKKQPTYKFKELENAATPYSAVVCINDMEYGNGFGSSKKQAKACAAKKTLEILIPQMRDKISGESSKDNDSPSSNQVIKSNKVNSETDLSFFDDISITDPRVADFCAKTTEPLPHAILVTCLQRNFGLGDMHIKYSVNTLKHQRNEFTMRVGKHEATVVCRNKKDGKQRAAQAILQLLHPHIQSWGSLLRLYGSRSVKSFKEKKQLEQEITLLQGKAAVNQPNHAILEKLRHEMRKLSEQRQAVKPIGKFITLDLPSGSAANLDNVDL</sequence>
<reference evidence="1" key="1">
    <citation type="submission" date="2023-04" db="EMBL/GenBank/DDBJ databases">
        <title>A chromosome-level genome assembly of the parasitoid wasp Eretmocerus hayati.</title>
        <authorList>
            <person name="Zhong Y."/>
            <person name="Liu S."/>
            <person name="Liu Y."/>
        </authorList>
    </citation>
    <scope>NUCLEOTIDE SEQUENCE</scope>
    <source>
        <strain evidence="1">ZJU_SS_LIU_2023</strain>
    </source>
</reference>
<accession>A0ACC2NWU5</accession>
<organism evidence="1 2">
    <name type="scientific">Eretmocerus hayati</name>
    <dbReference type="NCBI Taxonomy" id="131215"/>
    <lineage>
        <taxon>Eukaryota</taxon>
        <taxon>Metazoa</taxon>
        <taxon>Ecdysozoa</taxon>
        <taxon>Arthropoda</taxon>
        <taxon>Hexapoda</taxon>
        <taxon>Insecta</taxon>
        <taxon>Pterygota</taxon>
        <taxon>Neoptera</taxon>
        <taxon>Endopterygota</taxon>
        <taxon>Hymenoptera</taxon>
        <taxon>Apocrita</taxon>
        <taxon>Proctotrupomorpha</taxon>
        <taxon>Chalcidoidea</taxon>
        <taxon>Aphelinidae</taxon>
        <taxon>Aphelininae</taxon>
        <taxon>Eretmocerus</taxon>
    </lineage>
</organism>
<comment type="caution">
    <text evidence="1">The sequence shown here is derived from an EMBL/GenBank/DDBJ whole genome shotgun (WGS) entry which is preliminary data.</text>
</comment>